<dbReference type="Gene3D" id="3.90.470.20">
    <property type="entry name" value="4'-phosphopantetheinyl transferase domain"/>
    <property type="match status" value="2"/>
</dbReference>
<dbReference type="PANTHER" id="PTHR12215:SF10">
    <property type="entry name" value="L-AMINOADIPATE-SEMIALDEHYDE DEHYDROGENASE-PHOSPHOPANTETHEINYL TRANSFERASE"/>
    <property type="match status" value="1"/>
</dbReference>
<comment type="caution">
    <text evidence="5">The sequence shown here is derived from an EMBL/GenBank/DDBJ whole genome shotgun (WGS) entry which is preliminary data.</text>
</comment>
<dbReference type="Proteomes" id="UP001332243">
    <property type="component" value="Unassembled WGS sequence"/>
</dbReference>
<dbReference type="GO" id="GO:0016740">
    <property type="term" value="F:transferase activity"/>
    <property type="evidence" value="ECO:0007669"/>
    <property type="project" value="UniProtKB-KW"/>
</dbReference>
<dbReference type="InterPro" id="IPR037143">
    <property type="entry name" value="4-PPantetheinyl_Trfase_dom_sf"/>
</dbReference>
<evidence type="ECO:0000313" key="6">
    <source>
        <dbReference type="Proteomes" id="UP001332243"/>
    </source>
</evidence>
<evidence type="ECO:0000256" key="1">
    <source>
        <dbReference type="ARBA" id="ARBA00010990"/>
    </source>
</evidence>
<keyword evidence="2 5" id="KW-0808">Transferase</keyword>
<dbReference type="Pfam" id="PF22624">
    <property type="entry name" value="AASDHPPT_N"/>
    <property type="match status" value="1"/>
</dbReference>
<reference evidence="5 6" key="1">
    <citation type="submission" date="2024-01" db="EMBL/GenBank/DDBJ databases">
        <title>Genome insights into Plantactinospora sonchi sp. nov.</title>
        <authorList>
            <person name="Wang L."/>
        </authorList>
    </citation>
    <scope>NUCLEOTIDE SEQUENCE [LARGE SCALE GENOMIC DNA]</scope>
    <source>
        <strain evidence="5 6">NEAU-QY2</strain>
    </source>
</reference>
<dbReference type="InterPro" id="IPR050559">
    <property type="entry name" value="P-Pant_transferase_sf"/>
</dbReference>
<feature type="domain" description="4'-phosphopantetheinyl transferase" evidence="3">
    <location>
        <begin position="115"/>
        <end position="197"/>
    </location>
</feature>
<accession>A0ABU7S3A7</accession>
<feature type="domain" description="4'-phosphopantetheinyl transferase N-terminal" evidence="4">
    <location>
        <begin position="17"/>
        <end position="111"/>
    </location>
</feature>
<dbReference type="Pfam" id="PF01648">
    <property type="entry name" value="ACPS"/>
    <property type="match status" value="1"/>
</dbReference>
<dbReference type="PANTHER" id="PTHR12215">
    <property type="entry name" value="PHOSPHOPANTETHEINE TRANSFERASE"/>
    <property type="match status" value="1"/>
</dbReference>
<name>A0ABU7S3A7_9ACTN</name>
<sequence length="249" mass="27235">MELAPPTADECQVWRLPIGAEHWRDFDVLDEGERARHRRFRRSADRDRYQAAHVGVRLLLGHYLGVHPAELRFSRHCRHCGAGHGKPTVAYPATKWEFSVTHSGDWVAVAVASVPVGLDVQETTDGTDVVALSTAVLSPAELRWWRERPAEDARRAFFGYWARKEALLKATGHGLAVPMNTVTLSPPEEPARLVDWAADRPLDGPAQLSDLDAGPGYTAAVALLSPLPVRITRAELPLGVIAAAHTSAG</sequence>
<dbReference type="InterPro" id="IPR055066">
    <property type="entry name" value="AASDHPPT_N"/>
</dbReference>
<protein>
    <submittedName>
        <fullName evidence="5">4'-phosphopantetheinyl transferase superfamily protein</fullName>
    </submittedName>
</protein>
<comment type="similarity">
    <text evidence="1">Belongs to the P-Pant transferase superfamily. Gsp/Sfp/HetI/AcpT family.</text>
</comment>
<evidence type="ECO:0000256" key="2">
    <source>
        <dbReference type="ARBA" id="ARBA00022679"/>
    </source>
</evidence>
<gene>
    <name evidence="5" type="ORF">V1633_32645</name>
</gene>
<dbReference type="SUPFAM" id="SSF56214">
    <property type="entry name" value="4'-phosphopantetheinyl transferase"/>
    <property type="match status" value="2"/>
</dbReference>
<dbReference type="RefSeq" id="WP_331218175.1">
    <property type="nucleotide sequence ID" value="NZ_JAZGQK010000035.1"/>
</dbReference>
<dbReference type="EMBL" id="JAZGQK010000035">
    <property type="protein sequence ID" value="MEE6263238.1"/>
    <property type="molecule type" value="Genomic_DNA"/>
</dbReference>
<organism evidence="5 6">
    <name type="scientific">Plantactinospora sonchi</name>
    <dbReference type="NCBI Taxonomy" id="1544735"/>
    <lineage>
        <taxon>Bacteria</taxon>
        <taxon>Bacillati</taxon>
        <taxon>Actinomycetota</taxon>
        <taxon>Actinomycetes</taxon>
        <taxon>Micromonosporales</taxon>
        <taxon>Micromonosporaceae</taxon>
        <taxon>Plantactinospora</taxon>
    </lineage>
</organism>
<dbReference type="InterPro" id="IPR008278">
    <property type="entry name" value="4-PPantetheinyl_Trfase_dom"/>
</dbReference>
<evidence type="ECO:0000313" key="5">
    <source>
        <dbReference type="EMBL" id="MEE6263238.1"/>
    </source>
</evidence>
<keyword evidence="6" id="KW-1185">Reference proteome</keyword>
<proteinExistence type="inferred from homology"/>
<evidence type="ECO:0000259" key="3">
    <source>
        <dbReference type="Pfam" id="PF01648"/>
    </source>
</evidence>
<evidence type="ECO:0000259" key="4">
    <source>
        <dbReference type="Pfam" id="PF22624"/>
    </source>
</evidence>